<dbReference type="InterPro" id="IPR005312">
    <property type="entry name" value="DUF1759"/>
</dbReference>
<keyword evidence="1" id="KW-0812">Transmembrane</keyword>
<reference evidence="2 3" key="1">
    <citation type="submission" date="2013-11" db="EMBL/GenBank/DDBJ databases">
        <title>Genome sequencing of Stegodyphus mimosarum.</title>
        <authorList>
            <person name="Bechsgaard J."/>
        </authorList>
    </citation>
    <scope>NUCLEOTIDE SEQUENCE [LARGE SCALE GENOMIC DNA]</scope>
</reference>
<evidence type="ECO:0000256" key="1">
    <source>
        <dbReference type="SAM" id="Phobius"/>
    </source>
</evidence>
<evidence type="ECO:0000313" key="2">
    <source>
        <dbReference type="EMBL" id="KFM74917.1"/>
    </source>
</evidence>
<keyword evidence="3" id="KW-1185">Reference proteome</keyword>
<protein>
    <submittedName>
        <fullName evidence="2">Uncharacterized protein</fullName>
    </submittedName>
</protein>
<evidence type="ECO:0000313" key="3">
    <source>
        <dbReference type="Proteomes" id="UP000054359"/>
    </source>
</evidence>
<accession>A0A087UC28</accession>
<dbReference type="OrthoDB" id="7444419at2759"/>
<keyword evidence="1" id="KW-1133">Transmembrane helix</keyword>
<sequence length="135" mass="16262">MVSEKQRKQLMLKIPLPQCCYQNFPVIMKILMHLKLHFKILFLIILIYQTLKRFFYLHASVKGKARQMETTGDIYELLVKAREERYKNKRILIDTHIQNIMSYPKLKWESAKELYDLLDCLKKNLSALELLSYEH</sequence>
<name>A0A087UC28_STEMI</name>
<proteinExistence type="predicted"/>
<keyword evidence="1" id="KW-0472">Membrane</keyword>
<dbReference type="Pfam" id="PF03564">
    <property type="entry name" value="DUF1759"/>
    <property type="match status" value="1"/>
</dbReference>
<feature type="non-terminal residue" evidence="2">
    <location>
        <position position="135"/>
    </location>
</feature>
<gene>
    <name evidence="2" type="ORF">X975_01640</name>
</gene>
<dbReference type="Proteomes" id="UP000054359">
    <property type="component" value="Unassembled WGS sequence"/>
</dbReference>
<organism evidence="2 3">
    <name type="scientific">Stegodyphus mimosarum</name>
    <name type="common">African social velvet spider</name>
    <dbReference type="NCBI Taxonomy" id="407821"/>
    <lineage>
        <taxon>Eukaryota</taxon>
        <taxon>Metazoa</taxon>
        <taxon>Ecdysozoa</taxon>
        <taxon>Arthropoda</taxon>
        <taxon>Chelicerata</taxon>
        <taxon>Arachnida</taxon>
        <taxon>Araneae</taxon>
        <taxon>Araneomorphae</taxon>
        <taxon>Entelegynae</taxon>
        <taxon>Eresoidea</taxon>
        <taxon>Eresidae</taxon>
        <taxon>Stegodyphus</taxon>
    </lineage>
</organism>
<feature type="transmembrane region" description="Helical" evidence="1">
    <location>
        <begin position="36"/>
        <end position="56"/>
    </location>
</feature>
<dbReference type="EMBL" id="KK119164">
    <property type="protein sequence ID" value="KFM74917.1"/>
    <property type="molecule type" value="Genomic_DNA"/>
</dbReference>
<dbReference type="AlphaFoldDB" id="A0A087UC28"/>